<protein>
    <recommendedName>
        <fullName evidence="3">Phage-like protein</fullName>
    </recommendedName>
</protein>
<keyword evidence="2" id="KW-1185">Reference proteome</keyword>
<sequence>MTYRNVVSAVVRALAAETINSAGGNDFEPRVQCAKQKGEIVGKEAAFLQDCWVNSRLRKSLSNAHWLALVAQYSTHAERKHEAIIVIAKAIKSPAPERFRHAAVVTWALPKLPGVEGKRSTNVLPSAWYCMDNWLDEPTAERTQYRWKAGICKELKGLVDSALSEAQTILDSEGLIESNIAA</sequence>
<gene>
    <name evidence="1" type="ORF">IV01_25995</name>
</gene>
<evidence type="ECO:0008006" key="3">
    <source>
        <dbReference type="Google" id="ProtNLM"/>
    </source>
</evidence>
<dbReference type="OrthoDB" id="7005515at2"/>
<reference evidence="1 2" key="1">
    <citation type="submission" date="2014-07" db="EMBL/GenBank/DDBJ databases">
        <title>Draft Genome Sequences of Environmental Pseudomonas syringae strains.</title>
        <authorList>
            <person name="Baltrus D.A."/>
            <person name="Berge O."/>
            <person name="Morris C."/>
        </authorList>
    </citation>
    <scope>NUCLEOTIDE SEQUENCE [LARGE SCALE GENOMIC DNA]</scope>
    <source>
        <strain evidence="1 2">GAW0119</strain>
    </source>
</reference>
<dbReference type="PATRIC" id="fig|317.175.peg.5415"/>
<dbReference type="AlphaFoldDB" id="A0A085V3W6"/>
<proteinExistence type="predicted"/>
<evidence type="ECO:0000313" key="2">
    <source>
        <dbReference type="Proteomes" id="UP000028631"/>
    </source>
</evidence>
<comment type="caution">
    <text evidence="1">The sequence shown here is derived from an EMBL/GenBank/DDBJ whole genome shotgun (WGS) entry which is preliminary data.</text>
</comment>
<name>A0A085V3W6_PSESX</name>
<organism evidence="1 2">
    <name type="scientific">Pseudomonas syringae</name>
    <dbReference type="NCBI Taxonomy" id="317"/>
    <lineage>
        <taxon>Bacteria</taxon>
        <taxon>Pseudomonadati</taxon>
        <taxon>Pseudomonadota</taxon>
        <taxon>Gammaproteobacteria</taxon>
        <taxon>Pseudomonadales</taxon>
        <taxon>Pseudomonadaceae</taxon>
        <taxon>Pseudomonas</taxon>
    </lineage>
</organism>
<dbReference type="Proteomes" id="UP000028631">
    <property type="component" value="Unassembled WGS sequence"/>
</dbReference>
<dbReference type="EMBL" id="JPQU01000109">
    <property type="protein sequence ID" value="KFE50129.1"/>
    <property type="molecule type" value="Genomic_DNA"/>
</dbReference>
<evidence type="ECO:0000313" key="1">
    <source>
        <dbReference type="EMBL" id="KFE50129.1"/>
    </source>
</evidence>
<dbReference type="RefSeq" id="WP_032631969.1">
    <property type="nucleotide sequence ID" value="NZ_JPQU01000109.1"/>
</dbReference>
<accession>A0A085V3W6</accession>